<protein>
    <submittedName>
        <fullName evidence="1">Uncharacterized protein</fullName>
    </submittedName>
</protein>
<evidence type="ECO:0000313" key="1">
    <source>
        <dbReference type="EMBL" id="KAK6589630.1"/>
    </source>
</evidence>
<dbReference type="Gene3D" id="2.30.29.30">
    <property type="entry name" value="Pleckstrin-homology domain (PH domain)/Phosphotyrosine-binding domain (PTB)"/>
    <property type="match status" value="1"/>
</dbReference>
<dbReference type="Proteomes" id="UP001311799">
    <property type="component" value="Unassembled WGS sequence"/>
</dbReference>
<evidence type="ECO:0000313" key="2">
    <source>
        <dbReference type="Proteomes" id="UP001311799"/>
    </source>
</evidence>
<accession>A0AAV9XZH3</accession>
<comment type="caution">
    <text evidence="1">The sequence shown here is derived from an EMBL/GenBank/DDBJ whole genome shotgun (WGS) entry which is preliminary data.</text>
</comment>
<dbReference type="InterPro" id="IPR011993">
    <property type="entry name" value="PH-like_dom_sf"/>
</dbReference>
<dbReference type="AlphaFoldDB" id="A0AAV9XZH3"/>
<keyword evidence="2" id="KW-1185">Reference proteome</keyword>
<gene>
    <name evidence="1" type="ORF">RS030_1188</name>
</gene>
<organism evidence="1 2">
    <name type="scientific">Cryptosporidium xiaoi</name>
    <dbReference type="NCBI Taxonomy" id="659607"/>
    <lineage>
        <taxon>Eukaryota</taxon>
        <taxon>Sar</taxon>
        <taxon>Alveolata</taxon>
        <taxon>Apicomplexa</taxon>
        <taxon>Conoidasida</taxon>
        <taxon>Coccidia</taxon>
        <taxon>Eucoccidiorida</taxon>
        <taxon>Eimeriorina</taxon>
        <taxon>Cryptosporidiidae</taxon>
        <taxon>Cryptosporidium</taxon>
    </lineage>
</organism>
<sequence length="252" mass="29161">MVFLFSDLFWWCRLDLENCLTFPNSSSDQESIIDEKTYLNLLNNNIYLEHESNIDDHLLKQEAKKLSKNSTVMQCIDQGGEELKREKVQKFMKLSQSFANEMINGVKIEIVLGDGKAHKLHMSLNRELNALHLRRSGKKLVLPLNIVSSVEIPSRNLVSEAPELQNVDKSELERIVIISTVTDDWYIFIMKNTDMRDRFYKQMRLIVASIKITLVGNDKYWGNTFSGTLMDSVHIEDDVDAIEIFGEEEQEL</sequence>
<dbReference type="EMBL" id="JAWDEY010000011">
    <property type="protein sequence ID" value="KAK6589630.1"/>
    <property type="molecule type" value="Genomic_DNA"/>
</dbReference>
<reference evidence="1 2" key="1">
    <citation type="submission" date="2023-10" db="EMBL/GenBank/DDBJ databases">
        <title>Comparative genomics analysis reveals potential genetic determinants of host preference in Cryptosporidium xiaoi.</title>
        <authorList>
            <person name="Xiao L."/>
            <person name="Li J."/>
        </authorList>
    </citation>
    <scope>NUCLEOTIDE SEQUENCE [LARGE SCALE GENOMIC DNA]</scope>
    <source>
        <strain evidence="1 2">52996</strain>
    </source>
</reference>
<name>A0AAV9XZH3_9CRYT</name>
<proteinExistence type="predicted"/>